<comment type="catalytic activity">
    <reaction evidence="1">
        <text>ATP + H2O = ADP + phosphate + H(+)</text>
        <dbReference type="Rhea" id="RHEA:13065"/>
        <dbReference type="ChEBI" id="CHEBI:15377"/>
        <dbReference type="ChEBI" id="CHEBI:15378"/>
        <dbReference type="ChEBI" id="CHEBI:30616"/>
        <dbReference type="ChEBI" id="CHEBI:43474"/>
        <dbReference type="ChEBI" id="CHEBI:456216"/>
        <dbReference type="EC" id="5.6.2.3"/>
    </reaction>
</comment>
<evidence type="ECO:0000256" key="2">
    <source>
        <dbReference type="SAM" id="MobiDB-lite"/>
    </source>
</evidence>
<dbReference type="Gene3D" id="3.40.50.300">
    <property type="entry name" value="P-loop containing nucleotide triphosphate hydrolases"/>
    <property type="match status" value="1"/>
</dbReference>
<dbReference type="InterPro" id="IPR010285">
    <property type="entry name" value="DNA_helicase_pif1-like_DEAD"/>
</dbReference>
<dbReference type="PANTHER" id="PTHR10492">
    <property type="match status" value="1"/>
</dbReference>
<keyword evidence="1" id="KW-0547">Nucleotide-binding</keyword>
<dbReference type="OrthoDB" id="272985at2759"/>
<gene>
    <name evidence="4" type="ORF">EVAR_44499_1</name>
</gene>
<evidence type="ECO:0000313" key="5">
    <source>
        <dbReference type="Proteomes" id="UP000299102"/>
    </source>
</evidence>
<accession>A0A4C1WKH1</accession>
<dbReference type="GO" id="GO:0005524">
    <property type="term" value="F:ATP binding"/>
    <property type="evidence" value="ECO:0007669"/>
    <property type="project" value="UniProtKB-KW"/>
</dbReference>
<dbReference type="EMBL" id="BGZK01000582">
    <property type="protein sequence ID" value="GBP51523.1"/>
    <property type="molecule type" value="Genomic_DNA"/>
</dbReference>
<keyword evidence="1" id="KW-0378">Hydrolase</keyword>
<organism evidence="4 5">
    <name type="scientific">Eumeta variegata</name>
    <name type="common">Bagworm moth</name>
    <name type="synonym">Eumeta japonica</name>
    <dbReference type="NCBI Taxonomy" id="151549"/>
    <lineage>
        <taxon>Eukaryota</taxon>
        <taxon>Metazoa</taxon>
        <taxon>Ecdysozoa</taxon>
        <taxon>Arthropoda</taxon>
        <taxon>Hexapoda</taxon>
        <taxon>Insecta</taxon>
        <taxon>Pterygota</taxon>
        <taxon>Neoptera</taxon>
        <taxon>Endopterygota</taxon>
        <taxon>Lepidoptera</taxon>
        <taxon>Glossata</taxon>
        <taxon>Ditrysia</taxon>
        <taxon>Tineoidea</taxon>
        <taxon>Psychidae</taxon>
        <taxon>Oiketicinae</taxon>
        <taxon>Eumeta</taxon>
    </lineage>
</organism>
<keyword evidence="5" id="KW-1185">Reference proteome</keyword>
<dbReference type="EC" id="5.6.2.3" evidence="1"/>
<keyword evidence="1" id="KW-0227">DNA damage</keyword>
<feature type="domain" description="DNA helicase Pif1-like DEAD-box helicase" evidence="3">
    <location>
        <begin position="1"/>
        <end position="70"/>
    </location>
</feature>
<reference evidence="4 5" key="1">
    <citation type="journal article" date="2019" name="Commun. Biol.">
        <title>The bagworm genome reveals a unique fibroin gene that provides high tensile strength.</title>
        <authorList>
            <person name="Kono N."/>
            <person name="Nakamura H."/>
            <person name="Ohtoshi R."/>
            <person name="Tomita M."/>
            <person name="Numata K."/>
            <person name="Arakawa K."/>
        </authorList>
    </citation>
    <scope>NUCLEOTIDE SEQUENCE [LARGE SCALE GENOMIC DNA]</scope>
</reference>
<dbReference type="GO" id="GO:0043139">
    <property type="term" value="F:5'-3' DNA helicase activity"/>
    <property type="evidence" value="ECO:0007669"/>
    <property type="project" value="UniProtKB-EC"/>
</dbReference>
<comment type="caution">
    <text evidence="4">The sequence shown here is derived from an EMBL/GenBank/DDBJ whole genome shotgun (WGS) entry which is preliminary data.</text>
</comment>
<dbReference type="GO" id="GO:0006281">
    <property type="term" value="P:DNA repair"/>
    <property type="evidence" value="ECO:0007669"/>
    <property type="project" value="UniProtKB-KW"/>
</dbReference>
<keyword evidence="1" id="KW-0347">Helicase</keyword>
<dbReference type="GO" id="GO:0006310">
    <property type="term" value="P:DNA recombination"/>
    <property type="evidence" value="ECO:0007669"/>
    <property type="project" value="UniProtKB-KW"/>
</dbReference>
<dbReference type="GO" id="GO:0016887">
    <property type="term" value="F:ATP hydrolysis activity"/>
    <property type="evidence" value="ECO:0007669"/>
    <property type="project" value="RHEA"/>
</dbReference>
<keyword evidence="1" id="KW-0233">DNA recombination</keyword>
<proteinExistence type="inferred from homology"/>
<name>A0A4C1WKH1_EUMVA</name>
<feature type="region of interest" description="Disordered" evidence="2">
    <location>
        <begin position="69"/>
        <end position="88"/>
    </location>
</feature>
<dbReference type="STRING" id="151549.A0A4C1WKH1"/>
<sequence>MEGGRTAHSALQLPLNIAEQQFPVCKISGTSGRGQLLKHAKIIFWDECTMAHKKSLEAMDRTLQELRKNGRSSTHTLRRFSTNTSSYSQFNTSRRDQCVLKKVTSLAKSTNTAINKKHEG</sequence>
<protein>
    <recommendedName>
        <fullName evidence="1">ATP-dependent DNA helicase</fullName>
        <ecNumber evidence="1">5.6.2.3</ecNumber>
    </recommendedName>
</protein>
<comment type="similarity">
    <text evidence="1">Belongs to the helicase family.</text>
</comment>
<dbReference type="Proteomes" id="UP000299102">
    <property type="component" value="Unassembled WGS sequence"/>
</dbReference>
<dbReference type="PANTHER" id="PTHR10492:SF94">
    <property type="entry name" value="ATP-DEPENDENT DNA HELICASE"/>
    <property type="match status" value="1"/>
</dbReference>
<keyword evidence="1" id="KW-0234">DNA repair</keyword>
<evidence type="ECO:0000313" key="4">
    <source>
        <dbReference type="EMBL" id="GBP51523.1"/>
    </source>
</evidence>
<dbReference type="Pfam" id="PF05970">
    <property type="entry name" value="PIF1"/>
    <property type="match status" value="1"/>
</dbReference>
<keyword evidence="1" id="KW-0067">ATP-binding</keyword>
<dbReference type="GO" id="GO:0000723">
    <property type="term" value="P:telomere maintenance"/>
    <property type="evidence" value="ECO:0007669"/>
    <property type="project" value="InterPro"/>
</dbReference>
<evidence type="ECO:0000256" key="1">
    <source>
        <dbReference type="RuleBase" id="RU363044"/>
    </source>
</evidence>
<comment type="cofactor">
    <cofactor evidence="1">
        <name>Mg(2+)</name>
        <dbReference type="ChEBI" id="CHEBI:18420"/>
    </cofactor>
</comment>
<dbReference type="InterPro" id="IPR027417">
    <property type="entry name" value="P-loop_NTPase"/>
</dbReference>
<feature type="compositionally biased region" description="Polar residues" evidence="2">
    <location>
        <begin position="71"/>
        <end position="88"/>
    </location>
</feature>
<evidence type="ECO:0000259" key="3">
    <source>
        <dbReference type="Pfam" id="PF05970"/>
    </source>
</evidence>
<dbReference type="AlphaFoldDB" id="A0A4C1WKH1"/>